<dbReference type="InterPro" id="IPR027381">
    <property type="entry name" value="LytR/CpsA/Psr_C"/>
</dbReference>
<feature type="domain" description="LytR/CpsA/Psr regulator C-terminal" evidence="4">
    <location>
        <begin position="357"/>
        <end position="447"/>
    </location>
</feature>
<dbReference type="PANTHER" id="PTHR33392">
    <property type="entry name" value="POLYISOPRENYL-TEICHOIC ACID--PEPTIDOGLYCAN TEICHOIC ACID TRANSFERASE TAGU"/>
    <property type="match status" value="1"/>
</dbReference>
<sequence>MIGIPLVAVVLLAVFALPLLLNANNAYQDIFVSRLHRGKVVLNAQGTPVIDPNANGATLPDWGKKERINLLLLGVDSNPARLAEGDPPLSDTMIIVSIDPLTKQVGMLSIPRDLLVMIPGLGEEKINAAYSNGSMSDITGPGLVQATVEYNFGIPIHYYAEVELQGFEKIIDTIGGVTIDVAAPIKDDVHPGEGFNTTRVYFPAGLQHMDGATALRFSRTRHDDNDFARGNRQQQMLMTLREQAIQLNLITKANQLLQDLGGTVRTDLSPTETLQLAKLGTEIKGSDIHSYSLRSATSEQNDARGYYLIPDWTAIRGIVGQMIPNASASPFPARSTSSSPSPRGDLPIQVAEQPDLQARVLVQNATNIDGLAGNTAGKLQQGGFPNVSAEQSPETGSHPTSLIINYTASDATARQVSELLGIPATSIQKGDPSLTGEHDLVVVMGDDSQPPDGMESQ</sequence>
<feature type="region of interest" description="Disordered" evidence="2">
    <location>
        <begin position="373"/>
        <end position="401"/>
    </location>
</feature>
<feature type="domain" description="Cell envelope-related transcriptional attenuator" evidence="3">
    <location>
        <begin position="90"/>
        <end position="244"/>
    </location>
</feature>
<evidence type="ECO:0000313" key="5">
    <source>
        <dbReference type="EMBL" id="CCF83815.1"/>
    </source>
</evidence>
<comment type="caution">
    <text evidence="5">The sequence shown here is derived from an EMBL/GenBank/DDBJ whole genome shotgun (WGS) entry which is preliminary data.</text>
</comment>
<dbReference type="NCBIfam" id="TIGR00350">
    <property type="entry name" value="lytR_cpsA_psr"/>
    <property type="match status" value="1"/>
</dbReference>
<dbReference type="PANTHER" id="PTHR33392:SF6">
    <property type="entry name" value="POLYISOPRENYL-TEICHOIC ACID--PEPTIDOGLYCAN TEICHOIC ACID TRANSFERASE TAGU"/>
    <property type="match status" value="1"/>
</dbReference>
<dbReference type="Proteomes" id="UP000004221">
    <property type="component" value="Unassembled WGS sequence"/>
</dbReference>
<dbReference type="Gene3D" id="3.40.630.190">
    <property type="entry name" value="LCP protein"/>
    <property type="match status" value="1"/>
</dbReference>
<dbReference type="EMBL" id="CAGS01000196">
    <property type="protein sequence ID" value="CCF83815.1"/>
    <property type="molecule type" value="Genomic_DNA"/>
</dbReference>
<evidence type="ECO:0000313" key="6">
    <source>
        <dbReference type="Proteomes" id="UP000004221"/>
    </source>
</evidence>
<evidence type="ECO:0000256" key="2">
    <source>
        <dbReference type="SAM" id="MobiDB-lite"/>
    </source>
</evidence>
<evidence type="ECO:0000259" key="4">
    <source>
        <dbReference type="Pfam" id="PF13399"/>
    </source>
</evidence>
<evidence type="ECO:0000256" key="1">
    <source>
        <dbReference type="ARBA" id="ARBA00006068"/>
    </source>
</evidence>
<feature type="compositionally biased region" description="Low complexity" evidence="2">
    <location>
        <begin position="327"/>
        <end position="342"/>
    </location>
</feature>
<accession>I4EGK3</accession>
<dbReference type="Gene3D" id="3.30.70.2390">
    <property type="match status" value="1"/>
</dbReference>
<dbReference type="Pfam" id="PF03816">
    <property type="entry name" value="LytR_cpsA_psr"/>
    <property type="match status" value="1"/>
</dbReference>
<reference evidence="5 6" key="1">
    <citation type="journal article" date="2012" name="ISME J.">
        <title>Nitrification expanded: discovery, physiology and genomics of a nitrite-oxidizing bacterium from the phylum Chloroflexi.</title>
        <authorList>
            <person name="Sorokin D.Y."/>
            <person name="Lucker S."/>
            <person name="Vejmelkova D."/>
            <person name="Kostrikina N.A."/>
            <person name="Kleerebezem R."/>
            <person name="Rijpstra W.I."/>
            <person name="Damste J.S."/>
            <person name="Le Paslier D."/>
            <person name="Muyzer G."/>
            <person name="Wagner M."/>
            <person name="van Loosdrecht M.C."/>
            <person name="Daims H."/>
        </authorList>
    </citation>
    <scope>NUCLEOTIDE SEQUENCE [LARGE SCALE GENOMIC DNA]</scope>
    <source>
        <strain evidence="6">none</strain>
    </source>
</reference>
<dbReference type="AlphaFoldDB" id="I4EGK3"/>
<feature type="compositionally biased region" description="Polar residues" evidence="2">
    <location>
        <begin position="388"/>
        <end position="401"/>
    </location>
</feature>
<dbReference type="Pfam" id="PF13399">
    <property type="entry name" value="LytR_C"/>
    <property type="match status" value="1"/>
</dbReference>
<feature type="region of interest" description="Disordered" evidence="2">
    <location>
        <begin position="327"/>
        <end position="347"/>
    </location>
</feature>
<protein>
    <submittedName>
        <fullName evidence="5">Cell envelope-related transcriptional attenuator</fullName>
    </submittedName>
</protein>
<proteinExistence type="inferred from homology"/>
<gene>
    <name evidence="5" type="ORF">NITHO_2750001</name>
</gene>
<name>I4EGK3_9BACT</name>
<dbReference type="InterPro" id="IPR050922">
    <property type="entry name" value="LytR/CpsA/Psr_CW_biosynth"/>
</dbReference>
<keyword evidence="6" id="KW-1185">Reference proteome</keyword>
<evidence type="ECO:0000259" key="3">
    <source>
        <dbReference type="Pfam" id="PF03816"/>
    </source>
</evidence>
<comment type="similarity">
    <text evidence="1">Belongs to the LytR/CpsA/Psr (LCP) family.</text>
</comment>
<dbReference type="InterPro" id="IPR004474">
    <property type="entry name" value="LytR_CpsA_psr"/>
</dbReference>
<organism evidence="5 6">
    <name type="scientific">Nitrolancea hollandica Lb</name>
    <dbReference type="NCBI Taxonomy" id="1129897"/>
    <lineage>
        <taxon>Bacteria</taxon>
        <taxon>Pseudomonadati</taxon>
        <taxon>Thermomicrobiota</taxon>
        <taxon>Thermomicrobia</taxon>
        <taxon>Sphaerobacterales</taxon>
        <taxon>Sphaerobacterineae</taxon>
        <taxon>Sphaerobacteraceae</taxon>
        <taxon>Nitrolancea</taxon>
    </lineage>
</organism>